<dbReference type="OrthoDB" id="8373765at2"/>
<organism evidence="3 4">
    <name type="scientific">Arsenicitalea aurantiaca</name>
    <dbReference type="NCBI Taxonomy" id="1783274"/>
    <lineage>
        <taxon>Bacteria</taxon>
        <taxon>Pseudomonadati</taxon>
        <taxon>Pseudomonadota</taxon>
        <taxon>Alphaproteobacteria</taxon>
        <taxon>Hyphomicrobiales</taxon>
        <taxon>Devosiaceae</taxon>
        <taxon>Arsenicitalea</taxon>
    </lineage>
</organism>
<protein>
    <submittedName>
        <fullName evidence="3">Uncharacterized protein</fullName>
    </submittedName>
</protein>
<proteinExistence type="predicted"/>
<keyword evidence="2" id="KW-0812">Transmembrane</keyword>
<dbReference type="AlphaFoldDB" id="A0A433XEY6"/>
<comment type="caution">
    <text evidence="3">The sequence shown here is derived from an EMBL/GenBank/DDBJ whole genome shotgun (WGS) entry which is preliminary data.</text>
</comment>
<evidence type="ECO:0000256" key="1">
    <source>
        <dbReference type="SAM" id="Coils"/>
    </source>
</evidence>
<evidence type="ECO:0000313" key="3">
    <source>
        <dbReference type="EMBL" id="RUT32661.1"/>
    </source>
</evidence>
<feature type="transmembrane region" description="Helical" evidence="2">
    <location>
        <begin position="12"/>
        <end position="32"/>
    </location>
</feature>
<keyword evidence="1" id="KW-0175">Coiled coil</keyword>
<evidence type="ECO:0000313" key="4">
    <source>
        <dbReference type="Proteomes" id="UP000281547"/>
    </source>
</evidence>
<reference evidence="3 4" key="1">
    <citation type="journal article" date="2016" name="Int. J. Syst. Evol. Microbiol.">
        <title>Arsenicitalea aurantiaca gen. nov., sp. nov., a new member of the family Hyphomicrobiaceae, isolated from high-arsenic sediment.</title>
        <authorList>
            <person name="Mu Y."/>
            <person name="Zhou L."/>
            <person name="Zeng X.C."/>
            <person name="Liu L."/>
            <person name="Pan Y."/>
            <person name="Chen X."/>
            <person name="Wang J."/>
            <person name="Li S."/>
            <person name="Li W.J."/>
            <person name="Wang Y."/>
        </authorList>
    </citation>
    <scope>NUCLEOTIDE SEQUENCE [LARGE SCALE GENOMIC DNA]</scope>
    <source>
        <strain evidence="3 4">42-50</strain>
    </source>
</reference>
<dbReference type="Proteomes" id="UP000281547">
    <property type="component" value="Unassembled WGS sequence"/>
</dbReference>
<feature type="coiled-coil region" evidence="1">
    <location>
        <begin position="80"/>
        <end position="107"/>
    </location>
</feature>
<keyword evidence="2" id="KW-1133">Transmembrane helix</keyword>
<gene>
    <name evidence="3" type="ORF">EMQ25_05810</name>
</gene>
<keyword evidence="2" id="KW-0472">Membrane</keyword>
<dbReference type="EMBL" id="RZNJ01000002">
    <property type="protein sequence ID" value="RUT32661.1"/>
    <property type="molecule type" value="Genomic_DNA"/>
</dbReference>
<dbReference type="RefSeq" id="WP_127187618.1">
    <property type="nucleotide sequence ID" value="NZ_RZNJ01000002.1"/>
</dbReference>
<name>A0A433XEY6_9HYPH</name>
<sequence>MQLPDLTGLPPWAAVSFGISLAVIFAFVWLGIKEGRRATPSGGSAAAQVAAVIVDSSALDRATGAVDGLTVAVTSMNVTLKLVAERYERLGDEMDKVREEMRIHREVTRRG</sequence>
<evidence type="ECO:0000256" key="2">
    <source>
        <dbReference type="SAM" id="Phobius"/>
    </source>
</evidence>
<accession>A0A433XEY6</accession>
<keyword evidence="4" id="KW-1185">Reference proteome</keyword>